<dbReference type="Pfam" id="PF01943">
    <property type="entry name" value="Polysacc_synt"/>
    <property type="match status" value="1"/>
</dbReference>
<evidence type="ECO:0000256" key="5">
    <source>
        <dbReference type="ARBA" id="ARBA00023136"/>
    </source>
</evidence>
<organism evidence="7 8">
    <name type="scientific">Fictibacillus phosphorivorans</name>
    <dbReference type="NCBI Taxonomy" id="1221500"/>
    <lineage>
        <taxon>Bacteria</taxon>
        <taxon>Bacillati</taxon>
        <taxon>Bacillota</taxon>
        <taxon>Bacilli</taxon>
        <taxon>Bacillales</taxon>
        <taxon>Fictibacillaceae</taxon>
        <taxon>Fictibacillus</taxon>
    </lineage>
</organism>
<evidence type="ECO:0000256" key="1">
    <source>
        <dbReference type="ARBA" id="ARBA00004651"/>
    </source>
</evidence>
<dbReference type="Proteomes" id="UP000076623">
    <property type="component" value="Chromosome"/>
</dbReference>
<feature type="transmembrane region" description="Helical" evidence="6">
    <location>
        <begin position="261"/>
        <end position="283"/>
    </location>
</feature>
<feature type="transmembrane region" description="Helical" evidence="6">
    <location>
        <begin position="60"/>
        <end position="79"/>
    </location>
</feature>
<dbReference type="EMBL" id="CP015378">
    <property type="protein sequence ID" value="ANC78626.1"/>
    <property type="molecule type" value="Genomic_DNA"/>
</dbReference>
<evidence type="ECO:0000256" key="4">
    <source>
        <dbReference type="ARBA" id="ARBA00022989"/>
    </source>
</evidence>
<evidence type="ECO:0000313" key="7">
    <source>
        <dbReference type="EMBL" id="ANC78626.1"/>
    </source>
</evidence>
<dbReference type="PANTHER" id="PTHR30250:SF11">
    <property type="entry name" value="O-ANTIGEN TRANSPORTER-RELATED"/>
    <property type="match status" value="1"/>
</dbReference>
<gene>
    <name evidence="7" type="ORF">ABE65_018220</name>
</gene>
<evidence type="ECO:0000256" key="2">
    <source>
        <dbReference type="ARBA" id="ARBA00022475"/>
    </source>
</evidence>
<dbReference type="STRING" id="1221500.ABE65_018220"/>
<dbReference type="AlphaFoldDB" id="A0A160IQT8"/>
<dbReference type="RefSeq" id="WP_066398090.1">
    <property type="nucleotide sequence ID" value="NZ_CP015378.1"/>
</dbReference>
<protein>
    <submittedName>
        <fullName evidence="7">Uncharacterized protein</fullName>
    </submittedName>
</protein>
<comment type="subcellular location">
    <subcellularLocation>
        <location evidence="1">Cell membrane</location>
        <topology evidence="1">Multi-pass membrane protein</topology>
    </subcellularLocation>
</comment>
<reference evidence="7 8" key="1">
    <citation type="submission" date="2016-04" db="EMBL/GenBank/DDBJ databases">
        <title>Complete genome sequence of Fictibacillus phosphorivorans G25-29, a strain toxic to nematodes.</title>
        <authorList>
            <person name="Zheng Z."/>
        </authorList>
    </citation>
    <scope>NUCLEOTIDE SEQUENCE [LARGE SCALE GENOMIC DNA]</scope>
    <source>
        <strain evidence="7 8">G25-29</strain>
    </source>
</reference>
<dbReference type="InterPro" id="IPR002797">
    <property type="entry name" value="Polysacc_synth"/>
</dbReference>
<keyword evidence="5 6" id="KW-0472">Membrane</keyword>
<feature type="transmembrane region" description="Helical" evidence="6">
    <location>
        <begin position="229"/>
        <end position="249"/>
    </location>
</feature>
<feature type="transmembrane region" description="Helical" evidence="6">
    <location>
        <begin position="188"/>
        <end position="209"/>
    </location>
</feature>
<keyword evidence="3 6" id="KW-0812">Transmembrane</keyword>
<sequence>MKYSPKIKKLLTNKFFVNSFWYTFATMLPPLTGIILLPVFTKYFTPGEYGIFTTVQSYVWILQLLMILSLHGAITRLYYDYKENSKEQKEYLGSVVMFTVVFAGLISALLLLLKPIVGPLLFKNIPIDPYYDILIYFALSSSLSLVPMAILRAQERAKSFVVINIIKSVIVMAVTSIAVIFMNKGPEAALFSFIIAGIGTGLGYVGVLYKSVRLSFKKQYIKQSLAFSIPLLPHVISGWAITASSRFILEKFVSLDELGRFSLAAQMAMVLGMLYTGVNNAFVPRYTRLMKDRKENEANKIMKYFQVGVIVLGVLAIIFSLLVIEWLLPPKYNGVSGILIFLLTAEIVRGFYFVVVARLFYIKNTKIVGISSVSAATVNVGVNLILIPIIGVWGAVVAAIAAELTRFIFNLYQERRYLNKKLQAESQE</sequence>
<keyword evidence="8" id="KW-1185">Reference proteome</keyword>
<feature type="transmembrane region" description="Helical" evidence="6">
    <location>
        <begin position="20"/>
        <end position="40"/>
    </location>
</feature>
<feature type="transmembrane region" description="Helical" evidence="6">
    <location>
        <begin position="91"/>
        <end position="113"/>
    </location>
</feature>
<feature type="transmembrane region" description="Helical" evidence="6">
    <location>
        <begin position="133"/>
        <end position="153"/>
    </location>
</feature>
<feature type="transmembrane region" description="Helical" evidence="6">
    <location>
        <begin position="304"/>
        <end position="328"/>
    </location>
</feature>
<dbReference type="GO" id="GO:0005886">
    <property type="term" value="C:plasma membrane"/>
    <property type="evidence" value="ECO:0007669"/>
    <property type="project" value="UniProtKB-SubCell"/>
</dbReference>
<evidence type="ECO:0000256" key="3">
    <source>
        <dbReference type="ARBA" id="ARBA00022692"/>
    </source>
</evidence>
<dbReference type="InterPro" id="IPR050833">
    <property type="entry name" value="Poly_Biosynth_Transport"/>
</dbReference>
<dbReference type="PANTHER" id="PTHR30250">
    <property type="entry name" value="PST FAMILY PREDICTED COLANIC ACID TRANSPORTER"/>
    <property type="match status" value="1"/>
</dbReference>
<name>A0A160IQT8_9BACL</name>
<accession>A0A160IQT8</accession>
<proteinExistence type="predicted"/>
<evidence type="ECO:0000256" key="6">
    <source>
        <dbReference type="SAM" id="Phobius"/>
    </source>
</evidence>
<keyword evidence="2" id="KW-1003">Cell membrane</keyword>
<keyword evidence="4 6" id="KW-1133">Transmembrane helix</keyword>
<dbReference type="KEGG" id="fpn:ABE65_018220"/>
<evidence type="ECO:0000313" key="8">
    <source>
        <dbReference type="Proteomes" id="UP000076623"/>
    </source>
</evidence>
<feature type="transmembrane region" description="Helical" evidence="6">
    <location>
        <begin position="160"/>
        <end position="182"/>
    </location>
</feature>
<feature type="transmembrane region" description="Helical" evidence="6">
    <location>
        <begin position="334"/>
        <end position="355"/>
    </location>
</feature>